<name>A0A0W8FT43_9ZZZZ</name>
<comment type="caution">
    <text evidence="1">The sequence shown here is derived from an EMBL/GenBank/DDBJ whole genome shotgun (WGS) entry which is preliminary data.</text>
</comment>
<sequence>MSANLFPLQFHILQVISSFDAVASLKETLLIGKENLFNIKFYTFAA</sequence>
<reference evidence="1" key="1">
    <citation type="journal article" date="2015" name="Proc. Natl. Acad. Sci. U.S.A.">
        <title>Networks of energetic and metabolic interactions define dynamics in microbial communities.</title>
        <authorList>
            <person name="Embree M."/>
            <person name="Liu J.K."/>
            <person name="Al-Bassam M.M."/>
            <person name="Zengler K."/>
        </authorList>
    </citation>
    <scope>NUCLEOTIDE SEQUENCE</scope>
</reference>
<evidence type="ECO:0000313" key="1">
    <source>
        <dbReference type="EMBL" id="KUG24079.1"/>
    </source>
</evidence>
<gene>
    <name evidence="1" type="ORF">ASZ90_006130</name>
</gene>
<protein>
    <submittedName>
        <fullName evidence="1">Uncharacterized protein</fullName>
    </submittedName>
</protein>
<organism evidence="1">
    <name type="scientific">hydrocarbon metagenome</name>
    <dbReference type="NCBI Taxonomy" id="938273"/>
    <lineage>
        <taxon>unclassified sequences</taxon>
        <taxon>metagenomes</taxon>
        <taxon>ecological metagenomes</taxon>
    </lineage>
</organism>
<proteinExistence type="predicted"/>
<dbReference type="EMBL" id="LNQE01000864">
    <property type="protein sequence ID" value="KUG24079.1"/>
    <property type="molecule type" value="Genomic_DNA"/>
</dbReference>
<accession>A0A0W8FT43</accession>
<dbReference type="AlphaFoldDB" id="A0A0W8FT43"/>